<evidence type="ECO:0000256" key="2">
    <source>
        <dbReference type="ARBA" id="ARBA00022679"/>
    </source>
</evidence>
<feature type="domain" description="Methyltransferase" evidence="3">
    <location>
        <begin position="41"/>
        <end position="135"/>
    </location>
</feature>
<dbReference type="GO" id="GO:0032259">
    <property type="term" value="P:methylation"/>
    <property type="evidence" value="ECO:0007669"/>
    <property type="project" value="UniProtKB-KW"/>
</dbReference>
<dbReference type="Pfam" id="PF13649">
    <property type="entry name" value="Methyltransf_25"/>
    <property type="match status" value="1"/>
</dbReference>
<dbReference type="PANTHER" id="PTHR43861:SF1">
    <property type="entry name" value="TRANS-ACONITATE 2-METHYLTRANSFERASE"/>
    <property type="match status" value="1"/>
</dbReference>
<dbReference type="Gene3D" id="2.20.25.110">
    <property type="entry name" value="S-adenosyl-L-methionine-dependent methyltransferases"/>
    <property type="match status" value="1"/>
</dbReference>
<dbReference type="InterPro" id="IPR029063">
    <property type="entry name" value="SAM-dependent_MTases_sf"/>
</dbReference>
<keyword evidence="1 4" id="KW-0489">Methyltransferase</keyword>
<proteinExistence type="predicted"/>
<organism evidence="4">
    <name type="scientific">uncultured Anaerotruncus sp</name>
    <dbReference type="NCBI Taxonomy" id="905011"/>
    <lineage>
        <taxon>Bacteria</taxon>
        <taxon>Bacillati</taxon>
        <taxon>Bacillota</taxon>
        <taxon>Clostridia</taxon>
        <taxon>Eubacteriales</taxon>
        <taxon>Oscillospiraceae</taxon>
        <taxon>Anaerotruncus</taxon>
        <taxon>environmental samples</taxon>
    </lineage>
</organism>
<evidence type="ECO:0000256" key="1">
    <source>
        <dbReference type="ARBA" id="ARBA00022603"/>
    </source>
</evidence>
<dbReference type="InterPro" id="IPR041698">
    <property type="entry name" value="Methyltransf_25"/>
</dbReference>
<sequence>MPYNAFAAFYDSLTGNVSYGERAAYFDQIIKQYQEGPGLLLDLACGTGSLSLELAALGYDVIGVDGSADMLSVALQKAAQQEQEVLFLCQDMTRLDLYGTIDVAVCALDSINHLTDPRRVQRVFSKVSLFLNPGGLFLFDVNSPYKHRQVLGNNTFVYDEEKVFCVWQNALEEETDTVTIRLDFFEKEEDGSYQRSGEEFRERAYSREELDRMLDAAGFQVEAIYQGDTFDPPTATSERLVYVARKIR</sequence>
<protein>
    <submittedName>
        <fullName evidence="4">Glycine/sarcosine N-methyltransferase</fullName>
        <ecNumber evidence="4">2.1.1.156</ecNumber>
    </submittedName>
</protein>
<dbReference type="SUPFAM" id="SSF53335">
    <property type="entry name" value="S-adenosyl-L-methionine-dependent methyltransferases"/>
    <property type="match status" value="1"/>
</dbReference>
<dbReference type="CDD" id="cd02440">
    <property type="entry name" value="AdoMet_MTases"/>
    <property type="match status" value="1"/>
</dbReference>
<dbReference type="Gene3D" id="3.40.50.150">
    <property type="entry name" value="Vaccinia Virus protein VP39"/>
    <property type="match status" value="1"/>
</dbReference>
<evidence type="ECO:0000313" key="4">
    <source>
        <dbReference type="EMBL" id="VYS91494.1"/>
    </source>
</evidence>
<reference evidence="4" key="1">
    <citation type="submission" date="2019-11" db="EMBL/GenBank/DDBJ databases">
        <authorList>
            <person name="Feng L."/>
        </authorList>
    </citation>
    <scope>NUCLEOTIDE SEQUENCE</scope>
    <source>
        <strain evidence="4">AundefinedLFYP135</strain>
    </source>
</reference>
<dbReference type="EC" id="2.1.1.156" evidence="4"/>
<keyword evidence="2 4" id="KW-0808">Transferase</keyword>
<gene>
    <name evidence="4" type="ORF">AULFYP135_00896</name>
</gene>
<dbReference type="AlphaFoldDB" id="A0A6N2SET4"/>
<dbReference type="PANTHER" id="PTHR43861">
    <property type="entry name" value="TRANS-ACONITATE 2-METHYLTRANSFERASE-RELATED"/>
    <property type="match status" value="1"/>
</dbReference>
<evidence type="ECO:0000259" key="3">
    <source>
        <dbReference type="Pfam" id="PF13649"/>
    </source>
</evidence>
<name>A0A6N2SET4_9FIRM</name>
<dbReference type="EMBL" id="CACRSL010000003">
    <property type="protein sequence ID" value="VYS91494.1"/>
    <property type="molecule type" value="Genomic_DNA"/>
</dbReference>
<accession>A0A6N2SET4</accession>
<dbReference type="GO" id="GO:0008168">
    <property type="term" value="F:methyltransferase activity"/>
    <property type="evidence" value="ECO:0007669"/>
    <property type="project" value="UniProtKB-KW"/>
</dbReference>